<dbReference type="GO" id="GO:0006465">
    <property type="term" value="P:signal peptide processing"/>
    <property type="evidence" value="ECO:0007669"/>
    <property type="project" value="TreeGrafter"/>
</dbReference>
<dbReference type="InterPro" id="IPR050882">
    <property type="entry name" value="Prepilin_peptidase/N-MTase"/>
</dbReference>
<keyword evidence="2" id="KW-0472">Membrane</keyword>
<feature type="transmembrane region" description="Helical" evidence="2">
    <location>
        <begin position="165"/>
        <end position="193"/>
    </location>
</feature>
<feature type="transmembrane region" description="Helical" evidence="2">
    <location>
        <begin position="102"/>
        <end position="121"/>
    </location>
</feature>
<keyword evidence="2" id="KW-1133">Transmembrane helix</keyword>
<comment type="caution">
    <text evidence="4">The sequence shown here is derived from an EMBL/GenBank/DDBJ whole genome shotgun (WGS) entry which is preliminary data.</text>
</comment>
<feature type="transmembrane region" description="Helical" evidence="2">
    <location>
        <begin position="53"/>
        <end position="70"/>
    </location>
</feature>
<dbReference type="GO" id="GO:0004190">
    <property type="term" value="F:aspartic-type endopeptidase activity"/>
    <property type="evidence" value="ECO:0007669"/>
    <property type="project" value="InterPro"/>
</dbReference>
<evidence type="ECO:0000313" key="4">
    <source>
        <dbReference type="EMBL" id="NYS69619.1"/>
    </source>
</evidence>
<organism evidence="4 5">
    <name type="scientific">Actinomyces bowdenii</name>
    <dbReference type="NCBI Taxonomy" id="131109"/>
    <lineage>
        <taxon>Bacteria</taxon>
        <taxon>Bacillati</taxon>
        <taxon>Actinomycetota</taxon>
        <taxon>Actinomycetes</taxon>
        <taxon>Actinomycetales</taxon>
        <taxon>Actinomycetaceae</taxon>
        <taxon>Actinomyces</taxon>
    </lineage>
</organism>
<feature type="transmembrane region" description="Helical" evidence="2">
    <location>
        <begin position="128"/>
        <end position="145"/>
    </location>
</feature>
<dbReference type="PANTHER" id="PTHR30487:SF0">
    <property type="entry name" value="PREPILIN LEADER PEPTIDASE_N-METHYLTRANSFERASE-RELATED"/>
    <property type="match status" value="1"/>
</dbReference>
<dbReference type="Gene3D" id="1.20.120.1220">
    <property type="match status" value="1"/>
</dbReference>
<sequence>MSGILTGIAGVLVTALCAVLVGRSGSSWCRVYIRAVEDPPPRYTWLLSPPWQTGLALIVSALVIGWAAACDAPMDGLLAAPIAAILCQAGAVDAVCHRLPDALLLIAALLAILSGAVRLATSPHAPTALSWLGATALAYAITYLLSRIRSGMGYGDVKLMGVVGLWLGGYSFLAPLWALTAGALIGGLAALTFIVFRRARLKDSVALGPYLIAGVLLVWALAIS</sequence>
<evidence type="ECO:0000259" key="3">
    <source>
        <dbReference type="Pfam" id="PF01478"/>
    </source>
</evidence>
<dbReference type="GO" id="GO:0005886">
    <property type="term" value="C:plasma membrane"/>
    <property type="evidence" value="ECO:0007669"/>
    <property type="project" value="TreeGrafter"/>
</dbReference>
<proteinExistence type="inferred from homology"/>
<keyword evidence="2" id="KW-0812">Transmembrane</keyword>
<dbReference type="Proteomes" id="UP000572528">
    <property type="component" value="Unassembled WGS sequence"/>
</dbReference>
<evidence type="ECO:0000256" key="2">
    <source>
        <dbReference type="SAM" id="Phobius"/>
    </source>
</evidence>
<dbReference type="InterPro" id="IPR000045">
    <property type="entry name" value="Prepilin_IV_endopep_pep"/>
</dbReference>
<dbReference type="RefSeq" id="WP_179900891.1">
    <property type="nucleotide sequence ID" value="NZ_JACBXV010000123.1"/>
</dbReference>
<dbReference type="PANTHER" id="PTHR30487">
    <property type="entry name" value="TYPE 4 PREPILIN-LIKE PROTEINS LEADER PEPTIDE-PROCESSING ENZYME"/>
    <property type="match status" value="1"/>
</dbReference>
<comment type="similarity">
    <text evidence="1">Belongs to the peptidase A24 family.</text>
</comment>
<name>A0A853EK30_9ACTO</name>
<feature type="domain" description="Prepilin type IV endopeptidase peptidase" evidence="3">
    <location>
        <begin position="83"/>
        <end position="186"/>
    </location>
</feature>
<feature type="transmembrane region" description="Helical" evidence="2">
    <location>
        <begin position="205"/>
        <end position="223"/>
    </location>
</feature>
<dbReference type="AlphaFoldDB" id="A0A853EK30"/>
<accession>A0A853EK30</accession>
<protein>
    <submittedName>
        <fullName evidence="4">Prepilin peptidase</fullName>
    </submittedName>
</protein>
<dbReference type="Pfam" id="PF01478">
    <property type="entry name" value="Peptidase_A24"/>
    <property type="match status" value="1"/>
</dbReference>
<gene>
    <name evidence="4" type="ORF">HZZ05_08850</name>
</gene>
<dbReference type="EMBL" id="JACBXV010000123">
    <property type="protein sequence ID" value="NYS69619.1"/>
    <property type="molecule type" value="Genomic_DNA"/>
</dbReference>
<evidence type="ECO:0000256" key="1">
    <source>
        <dbReference type="ARBA" id="ARBA00005801"/>
    </source>
</evidence>
<reference evidence="4 5" key="1">
    <citation type="submission" date="2020-07" db="EMBL/GenBank/DDBJ databases">
        <title>MOT database genomes.</title>
        <authorList>
            <person name="Joseph S."/>
            <person name="Aduse-Opoku J."/>
            <person name="Hashim A."/>
            <person name="Wade W."/>
            <person name="Curtis M."/>
        </authorList>
    </citation>
    <scope>NUCLEOTIDE SEQUENCE [LARGE SCALE GENOMIC DNA]</scope>
    <source>
        <strain evidence="4 5">WMus004</strain>
    </source>
</reference>
<evidence type="ECO:0000313" key="5">
    <source>
        <dbReference type="Proteomes" id="UP000572528"/>
    </source>
</evidence>